<keyword evidence="4" id="KW-1185">Reference proteome</keyword>
<evidence type="ECO:0000256" key="1">
    <source>
        <dbReference type="ARBA" id="ARBA00009919"/>
    </source>
</evidence>
<comment type="similarity">
    <text evidence="1">Belongs to the HesA/MoeB/ThiF family.</text>
</comment>
<dbReference type="InterPro" id="IPR000594">
    <property type="entry name" value="ThiF_NAD_FAD-bd"/>
</dbReference>
<dbReference type="Proteomes" id="UP000555393">
    <property type="component" value="Unassembled WGS sequence"/>
</dbReference>
<sequence>MSRYARQIIVEEMGIERQKRLENAHILIIGAGGLGCPALNYLVGAGVGHITLVDDDIIERSNLHRQPLYGEKDLGRKKAEAARDRLHDLNPEVTVTAKITRLSPANVDALLQDADIALDCADSYAVTYILSDACKRLGKPLISASALGLSGYVGGYCGTAENGAPSVRALFPDLPKNLATCASAGVLGPLVGTLGTIQAQMAIAALTDMSPSPLGQMVTVNLSQYGFRSFRFDKAPEPKAVPFAFIAPEQLLPDDVLVELRDTTETPQSLRDDALRYSTQDFLENRVDLATDKRVALCCRSGLRAWRAASALRQVFSGQIVLVAAGDSSPPSTPVQ</sequence>
<accession>A0A841LY11</accession>
<dbReference type="InterPro" id="IPR045886">
    <property type="entry name" value="ThiF/MoeB/HesA"/>
</dbReference>
<dbReference type="PANTHER" id="PTHR10953">
    <property type="entry name" value="UBIQUITIN-ACTIVATING ENZYME E1"/>
    <property type="match status" value="1"/>
</dbReference>
<dbReference type="GO" id="GO:0016779">
    <property type="term" value="F:nucleotidyltransferase activity"/>
    <property type="evidence" value="ECO:0007669"/>
    <property type="project" value="UniProtKB-KW"/>
</dbReference>
<keyword evidence="3" id="KW-0548">Nucleotidyltransferase</keyword>
<dbReference type="PROSITE" id="PS50206">
    <property type="entry name" value="RHODANESE_3"/>
    <property type="match status" value="1"/>
</dbReference>
<name>A0A841LY11_9HYPH</name>
<gene>
    <name evidence="3" type="ORF">FHS77_002305</name>
</gene>
<dbReference type="GO" id="GO:0005737">
    <property type="term" value="C:cytoplasm"/>
    <property type="evidence" value="ECO:0007669"/>
    <property type="project" value="TreeGrafter"/>
</dbReference>
<dbReference type="AlphaFoldDB" id="A0A841LY11"/>
<dbReference type="PANTHER" id="PTHR10953:SF102">
    <property type="entry name" value="ADENYLYLTRANSFERASE AND SULFURTRANSFERASE MOCS3"/>
    <property type="match status" value="1"/>
</dbReference>
<dbReference type="FunFam" id="3.40.50.720:FF:000080">
    <property type="entry name" value="Thiazole biosynthesis adenylyltransferase ThiF"/>
    <property type="match status" value="1"/>
</dbReference>
<dbReference type="GO" id="GO:0008641">
    <property type="term" value="F:ubiquitin-like modifier activating enzyme activity"/>
    <property type="evidence" value="ECO:0007669"/>
    <property type="project" value="InterPro"/>
</dbReference>
<feature type="domain" description="Rhodanese" evidence="2">
    <location>
        <begin position="251"/>
        <end position="314"/>
    </location>
</feature>
<proteinExistence type="inferred from homology"/>
<evidence type="ECO:0000259" key="2">
    <source>
        <dbReference type="PROSITE" id="PS50206"/>
    </source>
</evidence>
<dbReference type="InterPro" id="IPR036873">
    <property type="entry name" value="Rhodanese-like_dom_sf"/>
</dbReference>
<dbReference type="SUPFAM" id="SSF52821">
    <property type="entry name" value="Rhodanese/Cell cycle control phosphatase"/>
    <property type="match status" value="1"/>
</dbReference>
<dbReference type="Gene3D" id="3.40.50.720">
    <property type="entry name" value="NAD(P)-binding Rossmann-like Domain"/>
    <property type="match status" value="1"/>
</dbReference>
<comment type="caution">
    <text evidence="3">The sequence shown here is derived from an EMBL/GenBank/DDBJ whole genome shotgun (WGS) entry which is preliminary data.</text>
</comment>
<organism evidence="3 4">
    <name type="scientific">Paenochrobactrum gallinarii</name>
    <dbReference type="NCBI Taxonomy" id="643673"/>
    <lineage>
        <taxon>Bacteria</taxon>
        <taxon>Pseudomonadati</taxon>
        <taxon>Pseudomonadota</taxon>
        <taxon>Alphaproteobacteria</taxon>
        <taxon>Hyphomicrobiales</taxon>
        <taxon>Brucellaceae</taxon>
        <taxon>Paenochrobactrum</taxon>
    </lineage>
</organism>
<reference evidence="3 4" key="1">
    <citation type="submission" date="2020-08" db="EMBL/GenBank/DDBJ databases">
        <title>Genomic Encyclopedia of Type Strains, Phase IV (KMG-IV): sequencing the most valuable type-strain genomes for metagenomic binning, comparative biology and taxonomic classification.</title>
        <authorList>
            <person name="Goeker M."/>
        </authorList>
    </citation>
    <scope>NUCLEOTIDE SEQUENCE [LARGE SCALE GENOMIC DNA]</scope>
    <source>
        <strain evidence="3 4">DSM 22336</strain>
    </source>
</reference>
<dbReference type="CDD" id="cd00757">
    <property type="entry name" value="ThiF_MoeB_HesA_family"/>
    <property type="match status" value="1"/>
</dbReference>
<dbReference type="RefSeq" id="WP_184223355.1">
    <property type="nucleotide sequence ID" value="NZ_JACIIU010000011.1"/>
</dbReference>
<evidence type="ECO:0000313" key="3">
    <source>
        <dbReference type="EMBL" id="MBB6261740.1"/>
    </source>
</evidence>
<dbReference type="InterPro" id="IPR001763">
    <property type="entry name" value="Rhodanese-like_dom"/>
</dbReference>
<evidence type="ECO:0000313" key="4">
    <source>
        <dbReference type="Proteomes" id="UP000555393"/>
    </source>
</evidence>
<protein>
    <submittedName>
        <fullName evidence="3">Molybdopterin/thiamine biosynthesis adenylyltransferase</fullName>
    </submittedName>
</protein>
<dbReference type="SUPFAM" id="SSF69572">
    <property type="entry name" value="Activating enzymes of the ubiquitin-like proteins"/>
    <property type="match status" value="1"/>
</dbReference>
<dbReference type="InterPro" id="IPR035985">
    <property type="entry name" value="Ubiquitin-activating_enz"/>
</dbReference>
<dbReference type="Pfam" id="PF00899">
    <property type="entry name" value="ThiF"/>
    <property type="match status" value="1"/>
</dbReference>
<dbReference type="GO" id="GO:0004792">
    <property type="term" value="F:thiosulfate-cyanide sulfurtransferase activity"/>
    <property type="evidence" value="ECO:0007669"/>
    <property type="project" value="TreeGrafter"/>
</dbReference>
<keyword evidence="3" id="KW-0808">Transferase</keyword>
<dbReference type="EMBL" id="JACIIU010000011">
    <property type="protein sequence ID" value="MBB6261740.1"/>
    <property type="molecule type" value="Genomic_DNA"/>
</dbReference>